<keyword evidence="5 6" id="KW-0472">Membrane</keyword>
<dbReference type="KEGG" id="phm:PSMK_19610"/>
<dbReference type="InterPro" id="IPR038731">
    <property type="entry name" value="RgtA/B/C-like"/>
</dbReference>
<reference evidence="9 10" key="1">
    <citation type="submission" date="2012-02" db="EMBL/GenBank/DDBJ databases">
        <title>Complete genome sequence of Phycisphaera mikurensis NBRC 102666.</title>
        <authorList>
            <person name="Ankai A."/>
            <person name="Hosoyama A."/>
            <person name="Terui Y."/>
            <person name="Sekine M."/>
            <person name="Fukai R."/>
            <person name="Kato Y."/>
            <person name="Nakamura S."/>
            <person name="Yamada-Narita S."/>
            <person name="Kawakoshi A."/>
            <person name="Fukunaga Y."/>
            <person name="Yamazaki S."/>
            <person name="Fujita N."/>
        </authorList>
    </citation>
    <scope>NUCLEOTIDE SEQUENCE [LARGE SCALE GENOMIC DNA]</scope>
    <source>
        <strain evidence="10">NBRC 102666 / KCTC 22515 / FYK2301M01</strain>
    </source>
</reference>
<keyword evidence="6" id="KW-0812">Transmembrane</keyword>
<dbReference type="InterPro" id="IPR029044">
    <property type="entry name" value="Nucleotide-diphossugar_trans"/>
</dbReference>
<organism evidence="9 10">
    <name type="scientific">Phycisphaera mikurensis (strain NBRC 102666 / KCTC 22515 / FYK2301M01)</name>
    <dbReference type="NCBI Taxonomy" id="1142394"/>
    <lineage>
        <taxon>Bacteria</taxon>
        <taxon>Pseudomonadati</taxon>
        <taxon>Planctomycetota</taxon>
        <taxon>Phycisphaerae</taxon>
        <taxon>Phycisphaerales</taxon>
        <taxon>Phycisphaeraceae</taxon>
        <taxon>Phycisphaera</taxon>
    </lineage>
</organism>
<feature type="transmembrane region" description="Helical" evidence="6">
    <location>
        <begin position="451"/>
        <end position="470"/>
    </location>
</feature>
<dbReference type="Gene3D" id="3.90.550.10">
    <property type="entry name" value="Spore Coat Polysaccharide Biosynthesis Protein SpsA, Chain A"/>
    <property type="match status" value="1"/>
</dbReference>
<feature type="transmembrane region" description="Helical" evidence="6">
    <location>
        <begin position="354"/>
        <end position="375"/>
    </location>
</feature>
<evidence type="ECO:0000256" key="4">
    <source>
        <dbReference type="ARBA" id="ARBA00022679"/>
    </source>
</evidence>
<dbReference type="GO" id="GO:0016757">
    <property type="term" value="F:glycosyltransferase activity"/>
    <property type="evidence" value="ECO:0007669"/>
    <property type="project" value="UniProtKB-KW"/>
</dbReference>
<dbReference type="AlphaFoldDB" id="I0IFT2"/>
<dbReference type="EMBL" id="AP012338">
    <property type="protein sequence ID" value="BAM04120.1"/>
    <property type="molecule type" value="Genomic_DNA"/>
</dbReference>
<feature type="domain" description="Glycosyltransferase RgtA/B/C/D-like" evidence="8">
    <location>
        <begin position="507"/>
        <end position="651"/>
    </location>
</feature>
<evidence type="ECO:0000256" key="1">
    <source>
        <dbReference type="ARBA" id="ARBA00004236"/>
    </source>
</evidence>
<keyword evidence="4 9" id="KW-0808">Transferase</keyword>
<feature type="transmembrane region" description="Helical" evidence="6">
    <location>
        <begin position="601"/>
        <end position="634"/>
    </location>
</feature>
<dbReference type="PANTHER" id="PTHR43646">
    <property type="entry name" value="GLYCOSYLTRANSFERASE"/>
    <property type="match status" value="1"/>
</dbReference>
<keyword evidence="2" id="KW-1003">Cell membrane</keyword>
<dbReference type="Pfam" id="PF13231">
    <property type="entry name" value="PMT_2"/>
    <property type="match status" value="1"/>
</dbReference>
<dbReference type="HOGENOM" id="CLU_311659_0_0_0"/>
<dbReference type="Pfam" id="PF00535">
    <property type="entry name" value="Glycos_transf_2"/>
    <property type="match status" value="1"/>
</dbReference>
<dbReference type="GO" id="GO:0005886">
    <property type="term" value="C:plasma membrane"/>
    <property type="evidence" value="ECO:0007669"/>
    <property type="project" value="UniProtKB-SubCell"/>
</dbReference>
<comment type="subcellular location">
    <subcellularLocation>
        <location evidence="1">Cell membrane</location>
    </subcellularLocation>
</comment>
<dbReference type="SUPFAM" id="SSF53448">
    <property type="entry name" value="Nucleotide-diphospho-sugar transferases"/>
    <property type="match status" value="1"/>
</dbReference>
<keyword evidence="10" id="KW-1185">Reference proteome</keyword>
<feature type="transmembrane region" description="Helical" evidence="6">
    <location>
        <begin position="794"/>
        <end position="812"/>
    </location>
</feature>
<feature type="transmembrane region" description="Helical" evidence="6">
    <location>
        <begin position="646"/>
        <end position="665"/>
    </location>
</feature>
<feature type="transmembrane region" description="Helical" evidence="6">
    <location>
        <begin position="738"/>
        <end position="755"/>
    </location>
</feature>
<evidence type="ECO:0000313" key="10">
    <source>
        <dbReference type="Proteomes" id="UP000007881"/>
    </source>
</evidence>
<dbReference type="PANTHER" id="PTHR43646:SF2">
    <property type="entry name" value="GLYCOSYLTRANSFERASE 2-LIKE DOMAIN-CONTAINING PROTEIN"/>
    <property type="match status" value="1"/>
</dbReference>
<dbReference type="eggNOG" id="COG1216">
    <property type="taxonomic scope" value="Bacteria"/>
</dbReference>
<name>I0IFT2_PHYMF</name>
<feature type="transmembrane region" description="Helical" evidence="6">
    <location>
        <begin position="410"/>
        <end position="431"/>
    </location>
</feature>
<dbReference type="STRING" id="1142394.PSMK_19610"/>
<gene>
    <name evidence="9" type="ordered locus">PSMK_19610</name>
</gene>
<keyword evidence="3" id="KW-0328">Glycosyltransferase</keyword>
<evidence type="ECO:0000259" key="7">
    <source>
        <dbReference type="Pfam" id="PF00535"/>
    </source>
</evidence>
<feature type="transmembrane region" description="Helical" evidence="6">
    <location>
        <begin position="282"/>
        <end position="303"/>
    </location>
</feature>
<feature type="transmembrane region" description="Helical" evidence="6">
    <location>
        <begin position="310"/>
        <end position="334"/>
    </location>
</feature>
<feature type="transmembrane region" description="Helical" evidence="6">
    <location>
        <begin position="524"/>
        <end position="543"/>
    </location>
</feature>
<evidence type="ECO:0000256" key="6">
    <source>
        <dbReference type="SAM" id="Phobius"/>
    </source>
</evidence>
<dbReference type="Proteomes" id="UP000007881">
    <property type="component" value="Chromosome"/>
</dbReference>
<evidence type="ECO:0000313" key="9">
    <source>
        <dbReference type="EMBL" id="BAM04120.1"/>
    </source>
</evidence>
<keyword evidence="6" id="KW-1133">Transmembrane helix</keyword>
<dbReference type="InterPro" id="IPR001173">
    <property type="entry name" value="Glyco_trans_2-like"/>
</dbReference>
<feature type="transmembrane region" description="Helical" evidence="6">
    <location>
        <begin position="705"/>
        <end position="726"/>
    </location>
</feature>
<evidence type="ECO:0000256" key="2">
    <source>
        <dbReference type="ARBA" id="ARBA00022475"/>
    </source>
</evidence>
<evidence type="ECO:0000256" key="3">
    <source>
        <dbReference type="ARBA" id="ARBA00022676"/>
    </source>
</evidence>
<evidence type="ECO:0000259" key="8">
    <source>
        <dbReference type="Pfam" id="PF13231"/>
    </source>
</evidence>
<feature type="transmembrane region" description="Helical" evidence="6">
    <location>
        <begin position="549"/>
        <end position="568"/>
    </location>
</feature>
<sequence length="942" mass="97200">MPARDAEATLPACLAAVRASRRKPEQVVVVDDGSFDGTAAAAEAAGAWVLRPEDAPIGPGRARDLAVRRIGQAAGAAPPAAVVAVVDADVVVHPDAFGLLIDELERDPGVVAAFGAYDERPPAPAVASRYANLRHHFTHQQAGGEAVTFWAGLGVVRRDAWEGVGGFGSRYERPAIEDIDLGRRLVAAGGRIRCVPAAQATHHKAWTLRQLWRTDVFQRALPWSRLIVNEPAVVPVPPPAGGVGAAPARLNTGRADQLSALAVHGFWLSLLAGMFMDPLLLVVPALLLGAWIVLNGRFLALLARRGGVKLLLGGGLLHAAYHGYASVAFAWVLLESRWAAAGPHRRAGWPSRVATALPAIGLLGGGVGLLLVAALPTPTVANAFASLGDGAGLFDDAAAGAAGIQARGAALGLCLLAMAAALLALGPRAVGRSLRGLPRTVGSVALPARRSAVLAVLGLATAALALRIYLHLGHPMRADEAQTFLRSAAASPLVTVAVWDSPNNHILHSVLMRLSVMLFGEAEWAVRLPAAAMATLATPLVFLGLRPHLGVAAALLAAAAWAGSGYALEAGTNARGYPIVIAMTMVLAAVAPRLARGRAGALPIAAAAAAVGAWAVPVMLLPFGGLVAYVLLAAATPLRRRIAQAAGLVAATGSLCLLLYAPALVMRPPGESGAASAVADAVAPLGVPQRLRVIGNNIASAWEQMAWPATGGAAVVLAVLLATGLLLGLARGGGARRFLLAAVAGQLLVLAGLGFPPLPWWSLGFAFPVALGCLVLPGAALLRAGLGARGWRTASPWFALAVLGLLWPATALRDWSRDFPNRLGFAAGPGAAGIIHGLLAEPGAAPLRVDIGPGQLSALRYNVQRRWAGNADRVEPPRLGGAEGVGPTERILVVTVHDDPPPTDRRASSTHRRAPERTWRFADATLRLYLPASEAATPADRR</sequence>
<protein>
    <submittedName>
        <fullName evidence="9">Putative glycosyltransferase</fullName>
    </submittedName>
</protein>
<accession>I0IFT2</accession>
<feature type="domain" description="Glycosyltransferase 2-like" evidence="7">
    <location>
        <begin position="1"/>
        <end position="160"/>
    </location>
</feature>
<dbReference type="RefSeq" id="WP_014437338.1">
    <property type="nucleotide sequence ID" value="NC_017080.1"/>
</dbReference>
<evidence type="ECO:0000256" key="5">
    <source>
        <dbReference type="ARBA" id="ARBA00023136"/>
    </source>
</evidence>
<feature type="transmembrane region" description="Helical" evidence="6">
    <location>
        <begin position="761"/>
        <end position="782"/>
    </location>
</feature>
<proteinExistence type="predicted"/>
<feature type="transmembrane region" description="Helical" evidence="6">
    <location>
        <begin position="575"/>
        <end position="595"/>
    </location>
</feature>